<feature type="transmembrane region" description="Helical" evidence="1">
    <location>
        <begin position="32"/>
        <end position="60"/>
    </location>
</feature>
<keyword evidence="1" id="KW-1133">Transmembrane helix</keyword>
<organism evidence="2 3">
    <name type="scientific">Curtobacterium citri</name>
    <dbReference type="NCBI Taxonomy" id="3055139"/>
    <lineage>
        <taxon>Bacteria</taxon>
        <taxon>Bacillati</taxon>
        <taxon>Actinomycetota</taxon>
        <taxon>Actinomycetes</taxon>
        <taxon>Micrococcales</taxon>
        <taxon>Microbacteriaceae</taxon>
        <taxon>Curtobacterium</taxon>
    </lineage>
</organism>
<dbReference type="EMBL" id="JAUCML010000002">
    <property type="protein sequence ID" value="MDM7884296.1"/>
    <property type="molecule type" value="Genomic_DNA"/>
</dbReference>
<comment type="caution">
    <text evidence="2">The sequence shown here is derived from an EMBL/GenBank/DDBJ whole genome shotgun (WGS) entry which is preliminary data.</text>
</comment>
<evidence type="ECO:0000313" key="2">
    <source>
        <dbReference type="EMBL" id="MDM7884296.1"/>
    </source>
</evidence>
<protein>
    <submittedName>
        <fullName evidence="2">Uncharacterized protein</fullName>
    </submittedName>
</protein>
<keyword evidence="1" id="KW-0812">Transmembrane</keyword>
<gene>
    <name evidence="2" type="ORF">QUG92_04200</name>
</gene>
<evidence type="ECO:0000256" key="1">
    <source>
        <dbReference type="SAM" id="Phobius"/>
    </source>
</evidence>
<accession>A0ABT7T3Z5</accession>
<dbReference type="RefSeq" id="WP_289457771.1">
    <property type="nucleotide sequence ID" value="NZ_JAUCML010000002.1"/>
</dbReference>
<name>A0ABT7T3Z5_9MICO</name>
<sequence>MGEPGKMDDLIASAHRVEAGAHDAGRAVGLGVALVAVGATVAFIVVGTAQGLLLSVVAFFSGVWPS</sequence>
<reference evidence="2 3" key="1">
    <citation type="submission" date="2023-06" db="EMBL/GenBank/DDBJ databases">
        <authorList>
            <person name="Feng G."/>
            <person name="Li J."/>
            <person name="Zhu H."/>
        </authorList>
    </citation>
    <scope>NUCLEOTIDE SEQUENCE [LARGE SCALE GENOMIC DNA]</scope>
    <source>
        <strain evidence="2 3">RHCKG23</strain>
    </source>
</reference>
<proteinExistence type="predicted"/>
<keyword evidence="3" id="KW-1185">Reference proteome</keyword>
<dbReference type="Proteomes" id="UP001237823">
    <property type="component" value="Unassembled WGS sequence"/>
</dbReference>
<keyword evidence="1" id="KW-0472">Membrane</keyword>
<evidence type="ECO:0000313" key="3">
    <source>
        <dbReference type="Proteomes" id="UP001237823"/>
    </source>
</evidence>